<accession>A0A6P4E3P8</accession>
<sequence length="139" mass="15696">MAEKENANEKVLPLILNGKFFNPDGKCVLCVNKTIKFDDKSTGNLHKHLKRVHPSCYEAMKAKKAKTNMEVSKDNSKSFFGSLSSAQINQKVCDYIVAEMLPITYVEKKSFKEPLSAIGGRPVNIPSRKTIKSMFDKRR</sequence>
<dbReference type="GeneID" id="108037733"/>
<dbReference type="OrthoDB" id="7852229at2759"/>
<dbReference type="AlphaFoldDB" id="A0A6P4E3P8"/>
<protein>
    <submittedName>
        <fullName evidence="3">Uncharacterized protein LOC108037733</fullName>
    </submittedName>
</protein>
<proteinExistence type="predicted"/>
<evidence type="ECO:0000313" key="2">
    <source>
        <dbReference type="Proteomes" id="UP001652680"/>
    </source>
</evidence>
<reference evidence="3" key="2">
    <citation type="submission" date="2025-04" db="UniProtKB">
        <authorList>
            <consortium name="RefSeq"/>
        </authorList>
    </citation>
    <scope>IDENTIFICATION</scope>
</reference>
<dbReference type="EnsemblMetazoa" id="XM_044459817.1">
    <property type="protein sequence ID" value="XP_044315752.1"/>
    <property type="gene ID" value="LOC108037733"/>
</dbReference>
<dbReference type="Proteomes" id="UP001652680">
    <property type="component" value="Unassembled WGS sequence"/>
</dbReference>
<evidence type="ECO:0000313" key="1">
    <source>
        <dbReference type="EnsemblMetazoa" id="XP_044315752.1"/>
    </source>
</evidence>
<dbReference type="RefSeq" id="XP_044315752.1">
    <property type="nucleotide sequence ID" value="XM_044459817.1"/>
</dbReference>
<gene>
    <name evidence="3" type="primary">LOC108037733</name>
    <name evidence="1" type="synonym">108037733</name>
</gene>
<organism evidence="3">
    <name type="scientific">Drosophila rhopaloa</name>
    <name type="common">Fruit fly</name>
    <dbReference type="NCBI Taxonomy" id="1041015"/>
    <lineage>
        <taxon>Eukaryota</taxon>
        <taxon>Metazoa</taxon>
        <taxon>Ecdysozoa</taxon>
        <taxon>Arthropoda</taxon>
        <taxon>Hexapoda</taxon>
        <taxon>Insecta</taxon>
        <taxon>Pterygota</taxon>
        <taxon>Neoptera</taxon>
        <taxon>Endopterygota</taxon>
        <taxon>Diptera</taxon>
        <taxon>Brachycera</taxon>
        <taxon>Muscomorpha</taxon>
        <taxon>Ephydroidea</taxon>
        <taxon>Drosophilidae</taxon>
        <taxon>Drosophila</taxon>
        <taxon>Sophophora</taxon>
    </lineage>
</organism>
<reference evidence="2" key="1">
    <citation type="journal article" date="2021" name="Elife">
        <title>Highly contiguous assemblies of 101 drosophilid genomes.</title>
        <authorList>
            <person name="Kim B.Y."/>
            <person name="Wang J.R."/>
            <person name="Miller D.E."/>
            <person name="Barmina O."/>
            <person name="Delaney E."/>
            <person name="Thompson A."/>
            <person name="Comeault A.A."/>
            <person name="Peede D."/>
            <person name="D'Agostino E.R."/>
            <person name="Pelaez J."/>
            <person name="Aguilar J.M."/>
            <person name="Haji D."/>
            <person name="Matsunaga T."/>
            <person name="Armstrong E.E."/>
            <person name="Zych M."/>
            <person name="Ogawa Y."/>
            <person name="Stamenkovic-Radak M."/>
            <person name="Jelic M."/>
            <person name="Veselinovic M.S."/>
            <person name="Tanaskovic M."/>
            <person name="Eric P."/>
            <person name="Gao J.J."/>
            <person name="Katoh T.K."/>
            <person name="Toda M.J."/>
            <person name="Watabe H."/>
            <person name="Watada M."/>
            <person name="Davis J.S."/>
            <person name="Moyle L.C."/>
            <person name="Manoli G."/>
            <person name="Bertolini E."/>
            <person name="Kostal V."/>
            <person name="Hawley R.S."/>
            <person name="Takahashi A."/>
            <person name="Jones C.D."/>
            <person name="Price D.K."/>
            <person name="Whiteman N."/>
            <person name="Kopp A."/>
            <person name="Matute D.R."/>
            <person name="Petrov D.A."/>
        </authorList>
    </citation>
    <scope>NUCLEOTIDE SEQUENCE [LARGE SCALE GENOMIC DNA]</scope>
</reference>
<reference evidence="1" key="3">
    <citation type="submission" date="2025-05" db="UniProtKB">
        <authorList>
            <consortium name="EnsemblMetazoa"/>
        </authorList>
    </citation>
    <scope>IDENTIFICATION</scope>
</reference>
<dbReference type="RefSeq" id="XP_016969873.1">
    <property type="nucleotide sequence ID" value="XM_017114384.1"/>
</dbReference>
<name>A0A6P4E3P8_DRORH</name>
<evidence type="ECO:0000313" key="3">
    <source>
        <dbReference type="RefSeq" id="XP_016969873.1"/>
    </source>
</evidence>
<keyword evidence="2" id="KW-1185">Reference proteome</keyword>